<organism evidence="1">
    <name type="scientific">Bellilinea caldifistulae</name>
    <dbReference type="NCBI Taxonomy" id="360411"/>
    <lineage>
        <taxon>Bacteria</taxon>
        <taxon>Bacillati</taxon>
        <taxon>Chloroflexota</taxon>
        <taxon>Anaerolineae</taxon>
        <taxon>Anaerolineales</taxon>
        <taxon>Anaerolineaceae</taxon>
        <taxon>Bellilinea</taxon>
    </lineage>
</organism>
<dbReference type="AlphaFoldDB" id="A0A7C4KXC3"/>
<dbReference type="PANTHER" id="PTHR36169">
    <property type="entry name" value="ETHANOLAMINE UTILIZATION PROTEIN EUTQ"/>
    <property type="match status" value="1"/>
</dbReference>
<dbReference type="SUPFAM" id="SSF51182">
    <property type="entry name" value="RmlC-like cupins"/>
    <property type="match status" value="1"/>
</dbReference>
<dbReference type="CDD" id="cd02228">
    <property type="entry name" value="cupin_EutQ"/>
    <property type="match status" value="1"/>
</dbReference>
<comment type="caution">
    <text evidence="1">The sequence shown here is derived from an EMBL/GenBank/DDBJ whole genome shotgun (WGS) entry which is preliminary data.</text>
</comment>
<dbReference type="InterPro" id="IPR014710">
    <property type="entry name" value="RmlC-like_jellyroll"/>
</dbReference>
<dbReference type="InterPro" id="IPR010424">
    <property type="entry name" value="EutQ"/>
</dbReference>
<dbReference type="PANTHER" id="PTHR36169:SF1">
    <property type="entry name" value="ACETATE KINASE EUTQ"/>
    <property type="match status" value="1"/>
</dbReference>
<dbReference type="Pfam" id="PF06249">
    <property type="entry name" value="EutQ"/>
    <property type="match status" value="1"/>
</dbReference>
<gene>
    <name evidence="1" type="ORF">ENT17_00090</name>
</gene>
<dbReference type="Gene3D" id="2.60.120.10">
    <property type="entry name" value="Jelly Rolls"/>
    <property type="match status" value="1"/>
</dbReference>
<dbReference type="EMBL" id="DSXR01000003">
    <property type="protein sequence ID" value="HGS85999.1"/>
    <property type="molecule type" value="Genomic_DNA"/>
</dbReference>
<proteinExistence type="predicted"/>
<sequence>MPKKCYTAQDVKNLADQKVFELRLQKGDLITPLARDQARESGVCIIEPEAAPPPPQTMTVIPSQPAAGGLEAQVRQIVAKVLEQEAAPSTSPARSVVHVDGRALSMPPFPFEIHRPEMDVRLEDVITAQHGSPMAAGFMSLHKGSFPWTLTYDEIEFVIEGELHITTDKGTVVGKPGDVIYIPKGTKISFGTPQWAKFLYVTYPAEWAG</sequence>
<name>A0A7C4KXC3_9CHLR</name>
<evidence type="ECO:0000313" key="1">
    <source>
        <dbReference type="EMBL" id="HGS85999.1"/>
    </source>
</evidence>
<protein>
    <submittedName>
        <fullName evidence="1">DUF861 domain-containing protein</fullName>
    </submittedName>
</protein>
<accession>A0A7C4KXC3</accession>
<dbReference type="InterPro" id="IPR011051">
    <property type="entry name" value="RmlC_Cupin_sf"/>
</dbReference>
<reference evidence="1" key="1">
    <citation type="journal article" date="2020" name="mSystems">
        <title>Genome- and Community-Level Interaction Insights into Carbon Utilization and Element Cycling Functions of Hydrothermarchaeota in Hydrothermal Sediment.</title>
        <authorList>
            <person name="Zhou Z."/>
            <person name="Liu Y."/>
            <person name="Xu W."/>
            <person name="Pan J."/>
            <person name="Luo Z.H."/>
            <person name="Li M."/>
        </authorList>
    </citation>
    <scope>NUCLEOTIDE SEQUENCE [LARGE SCALE GENOMIC DNA]</scope>
    <source>
        <strain evidence="1">SpSt-556</strain>
    </source>
</reference>